<gene>
    <name evidence="8" type="ORF">CKAN_01299600</name>
</gene>
<keyword evidence="3 7" id="KW-0812">Transmembrane</keyword>
<dbReference type="Pfam" id="PF05078">
    <property type="entry name" value="DUF679"/>
    <property type="match status" value="2"/>
</dbReference>
<keyword evidence="5 7" id="KW-0472">Membrane</keyword>
<feature type="transmembrane region" description="Helical" evidence="7">
    <location>
        <begin position="181"/>
        <end position="198"/>
    </location>
</feature>
<proteinExistence type="inferred from homology"/>
<evidence type="ECO:0000256" key="6">
    <source>
        <dbReference type="SAM" id="MobiDB-lite"/>
    </source>
</evidence>
<evidence type="ECO:0000256" key="7">
    <source>
        <dbReference type="SAM" id="Phobius"/>
    </source>
</evidence>
<evidence type="ECO:0000256" key="4">
    <source>
        <dbReference type="ARBA" id="ARBA00022989"/>
    </source>
</evidence>
<feature type="transmembrane region" description="Helical" evidence="7">
    <location>
        <begin position="355"/>
        <end position="373"/>
    </location>
</feature>
<keyword evidence="9" id="KW-1185">Reference proteome</keyword>
<evidence type="ECO:0000256" key="2">
    <source>
        <dbReference type="ARBA" id="ARBA00008707"/>
    </source>
</evidence>
<protein>
    <submittedName>
        <fullName evidence="8">Protein DMP2-like protein</fullName>
    </submittedName>
</protein>
<comment type="caution">
    <text evidence="8">The sequence shown here is derived from an EMBL/GenBank/DDBJ whole genome shotgun (WGS) entry which is preliminary data.</text>
</comment>
<feature type="transmembrane region" description="Helical" evidence="7">
    <location>
        <begin position="82"/>
        <end position="100"/>
    </location>
</feature>
<evidence type="ECO:0000256" key="5">
    <source>
        <dbReference type="ARBA" id="ARBA00023136"/>
    </source>
</evidence>
<dbReference type="PANTHER" id="PTHR31621">
    <property type="entry name" value="PROTEIN DMP3"/>
    <property type="match status" value="1"/>
</dbReference>
<dbReference type="GO" id="GO:0005737">
    <property type="term" value="C:cytoplasm"/>
    <property type="evidence" value="ECO:0007669"/>
    <property type="project" value="UniProtKB-ARBA"/>
</dbReference>
<feature type="transmembrane region" description="Helical" evidence="7">
    <location>
        <begin position="140"/>
        <end position="161"/>
    </location>
</feature>
<feature type="transmembrane region" description="Helical" evidence="7">
    <location>
        <begin position="265"/>
        <end position="284"/>
    </location>
</feature>
<evidence type="ECO:0000256" key="1">
    <source>
        <dbReference type="ARBA" id="ARBA00004141"/>
    </source>
</evidence>
<dbReference type="EMBL" id="QPKB01000005">
    <property type="protein sequence ID" value="RWR84204.1"/>
    <property type="molecule type" value="Genomic_DNA"/>
</dbReference>
<evidence type="ECO:0000313" key="8">
    <source>
        <dbReference type="EMBL" id="RWR84204.1"/>
    </source>
</evidence>
<dbReference type="GO" id="GO:0016020">
    <property type="term" value="C:membrane"/>
    <property type="evidence" value="ECO:0007669"/>
    <property type="project" value="UniProtKB-SubCell"/>
</dbReference>
<feature type="region of interest" description="Disordered" evidence="6">
    <location>
        <begin position="202"/>
        <end position="233"/>
    </location>
</feature>
<sequence>MAAIPASHTAALIENYSDDIDDDDDDQTINSPDESHLIYILNMILSGTARLNILLPTATILAFTIFAPILTNDGRCNNLNRWLMGSFLGLSAASCVFFVVTDSFRTTSSGRWYYGVATFRGIWTFNGGRKRPLDPSEYRLRWSDLFHVSLSLVAFLTFAALNNDVVQCYYPEISRKVTNTVPLVVGFVVSLLFVLFPSKRRGIGTRSKSTRDPSTTIQQPQQEEEKEKHDEQQLLIEKEEAPPPPSSPPLSQRAITQTLSSTAHLANLLPTGTLLAFHLLTPIFTSNGSCDSVTRLLTLILLLVLASSCFLASFTDSLTYNGRLYYGLATPTGMWLFDYTESNKVPDLSKYRLRLIDFVHGVLSILVFIAVALRDRNTVNCFYPKPEKETQEALDIIPIGIGLISSLLFVIFPTRRHGIGYPVTSQN</sequence>
<reference evidence="8 9" key="1">
    <citation type="journal article" date="2019" name="Nat. Plants">
        <title>Stout camphor tree genome fills gaps in understanding of flowering plant genome evolution.</title>
        <authorList>
            <person name="Chaw S.M."/>
            <person name="Liu Y.C."/>
            <person name="Wu Y.W."/>
            <person name="Wang H.Y."/>
            <person name="Lin C.I."/>
            <person name="Wu C.S."/>
            <person name="Ke H.M."/>
            <person name="Chang L.Y."/>
            <person name="Hsu C.Y."/>
            <person name="Yang H.T."/>
            <person name="Sudianto E."/>
            <person name="Hsu M.H."/>
            <person name="Wu K.P."/>
            <person name="Wang L.N."/>
            <person name="Leebens-Mack J.H."/>
            <person name="Tsai I.J."/>
        </authorList>
    </citation>
    <scope>NUCLEOTIDE SEQUENCE [LARGE SCALE GENOMIC DNA]</scope>
    <source>
        <strain evidence="9">cv. Chaw 1501</strain>
        <tissue evidence="8">Young leaves</tissue>
    </source>
</reference>
<feature type="compositionally biased region" description="Basic and acidic residues" evidence="6">
    <location>
        <begin position="223"/>
        <end position="233"/>
    </location>
</feature>
<dbReference type="AlphaFoldDB" id="A0A443P088"/>
<comment type="similarity">
    <text evidence="2">Belongs to the plant DMP1 protein family.</text>
</comment>
<feature type="transmembrane region" description="Helical" evidence="7">
    <location>
        <begin position="393"/>
        <end position="412"/>
    </location>
</feature>
<keyword evidence="4 7" id="KW-1133">Transmembrane helix</keyword>
<feature type="transmembrane region" description="Helical" evidence="7">
    <location>
        <begin position="51"/>
        <end position="70"/>
    </location>
</feature>
<feature type="transmembrane region" description="Helical" evidence="7">
    <location>
        <begin position="296"/>
        <end position="314"/>
    </location>
</feature>
<evidence type="ECO:0000313" key="9">
    <source>
        <dbReference type="Proteomes" id="UP000283530"/>
    </source>
</evidence>
<accession>A0A443P088</accession>
<evidence type="ECO:0000256" key="3">
    <source>
        <dbReference type="ARBA" id="ARBA00022692"/>
    </source>
</evidence>
<dbReference type="InterPro" id="IPR007770">
    <property type="entry name" value="DMP"/>
</dbReference>
<dbReference type="GO" id="GO:0010256">
    <property type="term" value="P:endomembrane system organization"/>
    <property type="evidence" value="ECO:0007669"/>
    <property type="project" value="TreeGrafter"/>
</dbReference>
<comment type="subcellular location">
    <subcellularLocation>
        <location evidence="1">Membrane</location>
        <topology evidence="1">Multi-pass membrane protein</topology>
    </subcellularLocation>
</comment>
<dbReference type="Proteomes" id="UP000283530">
    <property type="component" value="Unassembled WGS sequence"/>
</dbReference>
<name>A0A443P088_9MAGN</name>
<dbReference type="PANTHER" id="PTHR31621:SF1">
    <property type="entry name" value="PROTEIN DMP5"/>
    <property type="match status" value="1"/>
</dbReference>
<dbReference type="OrthoDB" id="959867at2759"/>
<organism evidence="8 9">
    <name type="scientific">Cinnamomum micranthum f. kanehirae</name>
    <dbReference type="NCBI Taxonomy" id="337451"/>
    <lineage>
        <taxon>Eukaryota</taxon>
        <taxon>Viridiplantae</taxon>
        <taxon>Streptophyta</taxon>
        <taxon>Embryophyta</taxon>
        <taxon>Tracheophyta</taxon>
        <taxon>Spermatophyta</taxon>
        <taxon>Magnoliopsida</taxon>
        <taxon>Magnoliidae</taxon>
        <taxon>Laurales</taxon>
        <taxon>Lauraceae</taxon>
        <taxon>Cinnamomum</taxon>
    </lineage>
</organism>